<sequence>MNAFRPTCRTLTVGECALARSVFGESLDLTTIRLCSSRLILKNYAMSPNGSVYFHPDDLVDDFSVLSLELQSWLIHELTHVWQVQRGMKVVRRALLNRRYRYVLKDGKTFLQYGIEQQAQMVQDWFLRNARNEPCADLKACLPF</sequence>
<dbReference type="Proteomes" id="UP000253940">
    <property type="component" value="Chromosome"/>
</dbReference>
<evidence type="ECO:0000313" key="1">
    <source>
        <dbReference type="EMBL" id="AXI04533.1"/>
    </source>
</evidence>
<dbReference type="AlphaFoldDB" id="A0A345PB74"/>
<gene>
    <name evidence="1" type="ORF">HYN46_04300</name>
</gene>
<dbReference type="EMBL" id="CP031222">
    <property type="protein sequence ID" value="AXI04533.1"/>
    <property type="molecule type" value="Genomic_DNA"/>
</dbReference>
<keyword evidence="2" id="KW-1185">Reference proteome</keyword>
<reference evidence="1 2" key="1">
    <citation type="submission" date="2018-07" db="EMBL/GenBank/DDBJ databases">
        <title>Genome sequencing of Moraxellaceae gen. HYN0046.</title>
        <authorList>
            <person name="Kim M."/>
            <person name="Yi H."/>
        </authorList>
    </citation>
    <scope>NUCLEOTIDE SEQUENCE [LARGE SCALE GENOMIC DNA]</scope>
    <source>
        <strain evidence="1 2">HYN0046</strain>
    </source>
</reference>
<accession>A0A345PB74</accession>
<protein>
    <submittedName>
        <fullName evidence="1">Type IV secretion protein Rhs</fullName>
    </submittedName>
</protein>
<proteinExistence type="predicted"/>
<name>A0A345PB74_9GAMM</name>
<dbReference type="KEGG" id="mbah:HYN46_04300"/>
<evidence type="ECO:0000313" key="2">
    <source>
        <dbReference type="Proteomes" id="UP000253940"/>
    </source>
</evidence>
<dbReference type="OrthoDB" id="8686772at2"/>
<organism evidence="1 2">
    <name type="scientific">Aquirhabdus parva</name>
    <dbReference type="NCBI Taxonomy" id="2283318"/>
    <lineage>
        <taxon>Bacteria</taxon>
        <taxon>Pseudomonadati</taxon>
        <taxon>Pseudomonadota</taxon>
        <taxon>Gammaproteobacteria</taxon>
        <taxon>Moraxellales</taxon>
        <taxon>Moraxellaceae</taxon>
        <taxon>Aquirhabdus</taxon>
    </lineage>
</organism>